<dbReference type="EMBL" id="JACEIK010002157">
    <property type="protein sequence ID" value="MCD9559499.1"/>
    <property type="molecule type" value="Genomic_DNA"/>
</dbReference>
<comment type="caution">
    <text evidence="2">The sequence shown here is derived from an EMBL/GenBank/DDBJ whole genome shotgun (WGS) entry which is preliminary data.</text>
</comment>
<feature type="non-terminal residue" evidence="2">
    <location>
        <position position="1"/>
    </location>
</feature>
<keyword evidence="3" id="KW-1185">Reference proteome</keyword>
<reference evidence="2 3" key="1">
    <citation type="journal article" date="2021" name="BMC Genomics">
        <title>Datura genome reveals duplications of psychoactive alkaloid biosynthetic genes and high mutation rate following tissue culture.</title>
        <authorList>
            <person name="Rajewski A."/>
            <person name="Carter-House D."/>
            <person name="Stajich J."/>
            <person name="Litt A."/>
        </authorList>
    </citation>
    <scope>NUCLEOTIDE SEQUENCE [LARGE SCALE GENOMIC DNA]</scope>
    <source>
        <strain evidence="2">AR-01</strain>
    </source>
</reference>
<sequence length="82" mass="8579">FSSPSKLPSMAFSSTTSSATHASTRGELSSTPGRSPSSPIHSETPSYTPASPSFETPSPGDPNVTLVTQKLRLLFPSLTKAR</sequence>
<dbReference type="Proteomes" id="UP000823775">
    <property type="component" value="Unassembled WGS sequence"/>
</dbReference>
<accession>A0ABS8UL07</accession>
<name>A0ABS8UL07_DATST</name>
<feature type="compositionally biased region" description="Polar residues" evidence="1">
    <location>
        <begin position="26"/>
        <end position="56"/>
    </location>
</feature>
<feature type="non-terminal residue" evidence="2">
    <location>
        <position position="82"/>
    </location>
</feature>
<proteinExistence type="predicted"/>
<evidence type="ECO:0000313" key="2">
    <source>
        <dbReference type="EMBL" id="MCD9559499.1"/>
    </source>
</evidence>
<organism evidence="2 3">
    <name type="scientific">Datura stramonium</name>
    <name type="common">Jimsonweed</name>
    <name type="synonym">Common thornapple</name>
    <dbReference type="NCBI Taxonomy" id="4076"/>
    <lineage>
        <taxon>Eukaryota</taxon>
        <taxon>Viridiplantae</taxon>
        <taxon>Streptophyta</taxon>
        <taxon>Embryophyta</taxon>
        <taxon>Tracheophyta</taxon>
        <taxon>Spermatophyta</taxon>
        <taxon>Magnoliopsida</taxon>
        <taxon>eudicotyledons</taxon>
        <taxon>Gunneridae</taxon>
        <taxon>Pentapetalae</taxon>
        <taxon>asterids</taxon>
        <taxon>lamiids</taxon>
        <taxon>Solanales</taxon>
        <taxon>Solanaceae</taxon>
        <taxon>Solanoideae</taxon>
        <taxon>Datureae</taxon>
        <taxon>Datura</taxon>
    </lineage>
</organism>
<protein>
    <submittedName>
        <fullName evidence="2">Uncharacterized protein</fullName>
    </submittedName>
</protein>
<evidence type="ECO:0000256" key="1">
    <source>
        <dbReference type="SAM" id="MobiDB-lite"/>
    </source>
</evidence>
<feature type="compositionally biased region" description="Low complexity" evidence="1">
    <location>
        <begin position="9"/>
        <end position="23"/>
    </location>
</feature>
<feature type="region of interest" description="Disordered" evidence="1">
    <location>
        <begin position="1"/>
        <end position="64"/>
    </location>
</feature>
<gene>
    <name evidence="2" type="ORF">HAX54_017462</name>
</gene>
<evidence type="ECO:0000313" key="3">
    <source>
        <dbReference type="Proteomes" id="UP000823775"/>
    </source>
</evidence>